<gene>
    <name evidence="3" type="ORF">SDC9_173745</name>
</gene>
<evidence type="ECO:0000313" key="3">
    <source>
        <dbReference type="EMBL" id="MPN26321.1"/>
    </source>
</evidence>
<dbReference type="AlphaFoldDB" id="A0A645GH84"/>
<keyword evidence="1" id="KW-0472">Membrane</keyword>
<evidence type="ECO:0000259" key="2">
    <source>
        <dbReference type="Pfam" id="PF07811"/>
    </source>
</evidence>
<comment type="caution">
    <text evidence="3">The sequence shown here is derived from an EMBL/GenBank/DDBJ whole genome shotgun (WGS) entry which is preliminary data.</text>
</comment>
<proteinExistence type="predicted"/>
<sequence>MFKKARFSDQAGQAMVELALITPLIILLILAIIDFGRIYSAQLVLSHAVRSGARAATVLDTSSLTPEDVIKEIRKVVNDDAQFITINSDDIDITNLPWPAGGNVTVDATYEVVLTAPIVEQVFGGSYEIESSVTMRRE</sequence>
<organism evidence="3">
    <name type="scientific">bioreactor metagenome</name>
    <dbReference type="NCBI Taxonomy" id="1076179"/>
    <lineage>
        <taxon>unclassified sequences</taxon>
        <taxon>metagenomes</taxon>
        <taxon>ecological metagenomes</taxon>
    </lineage>
</organism>
<dbReference type="EMBL" id="VSSQ01075798">
    <property type="protein sequence ID" value="MPN26321.1"/>
    <property type="molecule type" value="Genomic_DNA"/>
</dbReference>
<name>A0A645GH84_9ZZZZ</name>
<protein>
    <recommendedName>
        <fullName evidence="2">TadE-like domain-containing protein</fullName>
    </recommendedName>
</protein>
<keyword evidence="1" id="KW-0812">Transmembrane</keyword>
<dbReference type="InterPro" id="IPR012495">
    <property type="entry name" value="TadE-like_dom"/>
</dbReference>
<feature type="transmembrane region" description="Helical" evidence="1">
    <location>
        <begin position="12"/>
        <end position="33"/>
    </location>
</feature>
<evidence type="ECO:0000256" key="1">
    <source>
        <dbReference type="SAM" id="Phobius"/>
    </source>
</evidence>
<accession>A0A645GH84</accession>
<feature type="domain" description="TadE-like" evidence="2">
    <location>
        <begin position="12"/>
        <end position="54"/>
    </location>
</feature>
<keyword evidence="1" id="KW-1133">Transmembrane helix</keyword>
<dbReference type="Pfam" id="PF07811">
    <property type="entry name" value="TadE"/>
    <property type="match status" value="1"/>
</dbReference>
<reference evidence="3" key="1">
    <citation type="submission" date="2019-08" db="EMBL/GenBank/DDBJ databases">
        <authorList>
            <person name="Kucharzyk K."/>
            <person name="Murdoch R.W."/>
            <person name="Higgins S."/>
            <person name="Loffler F."/>
        </authorList>
    </citation>
    <scope>NUCLEOTIDE SEQUENCE</scope>
</reference>